<dbReference type="GeneID" id="91083559"/>
<name>A0A096AQ93_9BACT</name>
<keyword evidence="1" id="KW-0812">Transmembrane</keyword>
<proteinExistence type="predicted"/>
<feature type="transmembrane region" description="Helical" evidence="1">
    <location>
        <begin position="156"/>
        <end position="177"/>
    </location>
</feature>
<dbReference type="RefSeq" id="WP_004356201.1">
    <property type="nucleotide sequence ID" value="NZ_JRNR01000072.1"/>
</dbReference>
<keyword evidence="1" id="KW-1133">Transmembrane helix</keyword>
<comment type="caution">
    <text evidence="2">The sequence shown here is derived from an EMBL/GenBank/DDBJ whole genome shotgun (WGS) entry which is preliminary data.</text>
</comment>
<organism evidence="2 3">
    <name type="scientific">Prevotella disiens DNF00882</name>
    <dbReference type="NCBI Taxonomy" id="1401075"/>
    <lineage>
        <taxon>Bacteria</taxon>
        <taxon>Pseudomonadati</taxon>
        <taxon>Bacteroidota</taxon>
        <taxon>Bacteroidia</taxon>
        <taxon>Bacteroidales</taxon>
        <taxon>Prevotellaceae</taxon>
        <taxon>Prevotella</taxon>
    </lineage>
</organism>
<feature type="transmembrane region" description="Helical" evidence="1">
    <location>
        <begin position="237"/>
        <end position="256"/>
    </location>
</feature>
<dbReference type="EMBL" id="JRNR01000072">
    <property type="protein sequence ID" value="KGF48856.1"/>
    <property type="molecule type" value="Genomic_DNA"/>
</dbReference>
<feature type="transmembrane region" description="Helical" evidence="1">
    <location>
        <begin position="89"/>
        <end position="110"/>
    </location>
</feature>
<feature type="transmembrane region" description="Helical" evidence="1">
    <location>
        <begin position="116"/>
        <end position="144"/>
    </location>
</feature>
<keyword evidence="1" id="KW-0472">Membrane</keyword>
<accession>A0A096AQ93</accession>
<sequence length="314" mass="35643">MAQKRIQNIIAESRWSLTIMSVCAIAVWSAVALTNIYVLPSLLCMLFSTFLMMELNNTNALIRIYSRMVSCCYMAFTTMATFQFISYRAAIIVLCIVGFYTCIFRCYQDFHSPGWTFYAFLCFGLSSIVWVQTFYFLPILWILMATNLLAPSAKNYVSSLFGILLPNIVAIGVKLYLGDLQSIIDHFGNLIVFEKFFDYGILSIGEIVTALWVILCAIIGTTHFIRQKRSDSIRNRMLYGMFITINSAAIISLFLQPQHYDALLGIMIASTSPLLAHFIALTHTKLTNFVFKLLLLGTIVIMVFNLINSLNFLR</sequence>
<feature type="transmembrane region" description="Helical" evidence="1">
    <location>
        <begin position="21"/>
        <end position="52"/>
    </location>
</feature>
<gene>
    <name evidence="2" type="ORF">HMPREF0654_07595</name>
</gene>
<reference evidence="2 3" key="1">
    <citation type="submission" date="2014-07" db="EMBL/GenBank/DDBJ databases">
        <authorList>
            <person name="McCorrison J."/>
            <person name="Sanka R."/>
            <person name="Torralba M."/>
            <person name="Gillis M."/>
            <person name="Haft D.H."/>
            <person name="Methe B."/>
            <person name="Sutton G."/>
            <person name="Nelson K.E."/>
        </authorList>
    </citation>
    <scope>NUCLEOTIDE SEQUENCE [LARGE SCALE GENOMIC DNA]</scope>
    <source>
        <strain evidence="2 3">DNF00882</strain>
    </source>
</reference>
<feature type="transmembrane region" description="Helical" evidence="1">
    <location>
        <begin position="197"/>
        <end position="225"/>
    </location>
</feature>
<evidence type="ECO:0000256" key="1">
    <source>
        <dbReference type="SAM" id="Phobius"/>
    </source>
</evidence>
<evidence type="ECO:0000313" key="3">
    <source>
        <dbReference type="Proteomes" id="UP000029538"/>
    </source>
</evidence>
<dbReference type="AlphaFoldDB" id="A0A096AQ93"/>
<protein>
    <submittedName>
        <fullName evidence="2">Membrane protein</fullName>
    </submittedName>
</protein>
<feature type="transmembrane region" description="Helical" evidence="1">
    <location>
        <begin position="262"/>
        <end position="281"/>
    </location>
</feature>
<feature type="transmembrane region" description="Helical" evidence="1">
    <location>
        <begin position="293"/>
        <end position="313"/>
    </location>
</feature>
<dbReference type="Proteomes" id="UP000029538">
    <property type="component" value="Unassembled WGS sequence"/>
</dbReference>
<evidence type="ECO:0000313" key="2">
    <source>
        <dbReference type="EMBL" id="KGF48856.1"/>
    </source>
</evidence>